<feature type="domain" description="FHA" evidence="9">
    <location>
        <begin position="149"/>
        <end position="198"/>
    </location>
</feature>
<proteinExistence type="predicted"/>
<evidence type="ECO:0000313" key="13">
    <source>
        <dbReference type="Proteomes" id="UP000521676"/>
    </source>
</evidence>
<evidence type="ECO:0000256" key="4">
    <source>
        <dbReference type="ARBA" id="ARBA00022741"/>
    </source>
</evidence>
<keyword evidence="14" id="KW-1185">Reference proteome</keyword>
<feature type="transmembrane region" description="Helical" evidence="8">
    <location>
        <begin position="878"/>
        <end position="899"/>
    </location>
</feature>
<keyword evidence="5" id="KW-0067">ATP-binding</keyword>
<dbReference type="GO" id="GO:0140359">
    <property type="term" value="F:ABC-type transporter activity"/>
    <property type="evidence" value="ECO:0007669"/>
    <property type="project" value="InterPro"/>
</dbReference>
<dbReference type="Pfam" id="PF00498">
    <property type="entry name" value="FHA"/>
    <property type="match status" value="3"/>
</dbReference>
<reference evidence="11 13" key="1">
    <citation type="submission" date="2020-06" db="EMBL/GenBank/DDBJ databases">
        <title>Anoxygenic phototrophic Chloroflexota member uses a Type I reaction center.</title>
        <authorList>
            <person name="Tsuji J.M."/>
            <person name="Shaw N.A."/>
            <person name="Nagashima S."/>
            <person name="Venkiteswaran J."/>
            <person name="Schiff S.L."/>
            <person name="Hanada S."/>
            <person name="Tank M."/>
            <person name="Neufeld J.D."/>
        </authorList>
    </citation>
    <scope>NUCLEOTIDE SEQUENCE [LARGE SCALE GENOMIC DNA]</scope>
    <source>
        <strain evidence="11">L227-S17</strain>
    </source>
</reference>
<dbReference type="PANTHER" id="PTHR48041:SF139">
    <property type="entry name" value="PROTEIN SCARLET"/>
    <property type="match status" value="1"/>
</dbReference>
<dbReference type="SMART" id="SM00382">
    <property type="entry name" value="AAA"/>
    <property type="match status" value="1"/>
</dbReference>
<evidence type="ECO:0000259" key="9">
    <source>
        <dbReference type="PROSITE" id="PS50006"/>
    </source>
</evidence>
<dbReference type="EMBL" id="CP128400">
    <property type="protein sequence ID" value="WJW69194.1"/>
    <property type="molecule type" value="Genomic_DNA"/>
</dbReference>
<feature type="transmembrane region" description="Helical" evidence="8">
    <location>
        <begin position="711"/>
        <end position="741"/>
    </location>
</feature>
<dbReference type="InterPro" id="IPR050352">
    <property type="entry name" value="ABCG_transporters"/>
</dbReference>
<feature type="domain" description="ABC transporter" evidence="10">
    <location>
        <begin position="330"/>
        <end position="566"/>
    </location>
</feature>
<keyword evidence="2" id="KW-0813">Transport</keyword>
<evidence type="ECO:0000256" key="5">
    <source>
        <dbReference type="ARBA" id="ARBA00022840"/>
    </source>
</evidence>
<feature type="transmembrane region" description="Helical" evidence="8">
    <location>
        <begin position="637"/>
        <end position="662"/>
    </location>
</feature>
<keyword evidence="3 8" id="KW-0812">Transmembrane</keyword>
<evidence type="ECO:0000256" key="1">
    <source>
        <dbReference type="ARBA" id="ARBA00004141"/>
    </source>
</evidence>
<dbReference type="Gene3D" id="3.40.50.300">
    <property type="entry name" value="P-loop containing nucleotide triphosphate hydrolases"/>
    <property type="match status" value="1"/>
</dbReference>
<comment type="subcellular location">
    <subcellularLocation>
        <location evidence="1">Membrane</location>
        <topology evidence="1">Multi-pass membrane protein</topology>
    </subcellularLocation>
</comment>
<dbReference type="GO" id="GO:0016020">
    <property type="term" value="C:membrane"/>
    <property type="evidence" value="ECO:0007669"/>
    <property type="project" value="UniProtKB-SubCell"/>
</dbReference>
<feature type="transmembrane region" description="Helical" evidence="8">
    <location>
        <begin position="747"/>
        <end position="772"/>
    </location>
</feature>
<dbReference type="InterPro" id="IPR008984">
    <property type="entry name" value="SMAD_FHA_dom_sf"/>
</dbReference>
<dbReference type="EMBL" id="JACATZ010000003">
    <property type="protein sequence ID" value="NWJ47276.1"/>
    <property type="molecule type" value="Genomic_DNA"/>
</dbReference>
<evidence type="ECO:0000256" key="8">
    <source>
        <dbReference type="SAM" id="Phobius"/>
    </source>
</evidence>
<dbReference type="Proteomes" id="UP000521676">
    <property type="component" value="Unassembled WGS sequence"/>
</dbReference>
<gene>
    <name evidence="11" type="ORF">HXX08_15545</name>
    <name evidence="12" type="ORF">OZ401_002790</name>
</gene>
<dbReference type="Proteomes" id="UP001431572">
    <property type="component" value="Chromosome 2"/>
</dbReference>
<dbReference type="InterPro" id="IPR013525">
    <property type="entry name" value="ABC2_TM"/>
</dbReference>
<dbReference type="SUPFAM" id="SSF49879">
    <property type="entry name" value="SMAD/FHA domain"/>
    <property type="match status" value="3"/>
</dbReference>
<dbReference type="Pfam" id="PF00005">
    <property type="entry name" value="ABC_tran"/>
    <property type="match status" value="1"/>
</dbReference>
<evidence type="ECO:0000313" key="14">
    <source>
        <dbReference type="Proteomes" id="UP001431572"/>
    </source>
</evidence>
<protein>
    <submittedName>
        <fullName evidence="11">FHA domain-containing protein</fullName>
    </submittedName>
</protein>
<evidence type="ECO:0000256" key="3">
    <source>
        <dbReference type="ARBA" id="ARBA00022692"/>
    </source>
</evidence>
<dbReference type="InterPro" id="IPR000253">
    <property type="entry name" value="FHA_dom"/>
</dbReference>
<evidence type="ECO:0000256" key="2">
    <source>
        <dbReference type="ARBA" id="ARBA00022448"/>
    </source>
</evidence>
<dbReference type="PANTHER" id="PTHR48041">
    <property type="entry name" value="ABC TRANSPORTER G FAMILY MEMBER 28"/>
    <property type="match status" value="1"/>
</dbReference>
<dbReference type="PROSITE" id="PS00211">
    <property type="entry name" value="ABC_TRANSPORTER_1"/>
    <property type="match status" value="1"/>
</dbReference>
<dbReference type="GO" id="GO:0005524">
    <property type="term" value="F:ATP binding"/>
    <property type="evidence" value="ECO:0007669"/>
    <property type="project" value="UniProtKB-KW"/>
</dbReference>
<organism evidence="11 13">
    <name type="scientific">Candidatus Chlorohelix allophototropha</name>
    <dbReference type="NCBI Taxonomy" id="3003348"/>
    <lineage>
        <taxon>Bacteria</taxon>
        <taxon>Bacillati</taxon>
        <taxon>Chloroflexota</taxon>
        <taxon>Chloroflexia</taxon>
        <taxon>Candidatus Chloroheliales</taxon>
        <taxon>Candidatus Chloroheliaceae</taxon>
        <taxon>Candidatus Chlorohelix</taxon>
    </lineage>
</organism>
<reference evidence="12" key="2">
    <citation type="journal article" date="2024" name="Nature">
        <title>Anoxygenic phototroph of the Chloroflexota uses a type I reaction centre.</title>
        <authorList>
            <person name="Tsuji J.M."/>
            <person name="Shaw N.A."/>
            <person name="Nagashima S."/>
            <person name="Venkiteswaran J.J."/>
            <person name="Schiff S.L."/>
            <person name="Watanabe T."/>
            <person name="Fukui M."/>
            <person name="Hanada S."/>
            <person name="Tank M."/>
            <person name="Neufeld J.D."/>
        </authorList>
    </citation>
    <scope>NUCLEOTIDE SEQUENCE</scope>
    <source>
        <strain evidence="12">L227-S17</strain>
    </source>
</reference>
<evidence type="ECO:0000313" key="11">
    <source>
        <dbReference type="EMBL" id="NWJ47276.1"/>
    </source>
</evidence>
<sequence>MTNNTKIVLSAYGRIIGEYLPDTASFTIGSDLTNNLVLNYPEVVSHHLKAVIEAENLTIEKLRAEAPLTINGTVREGTTIVKPGDRIQLGGVVSFFVTQRNSENIKPQEPDSPMLKTQFARKEAPRLKVTYFINNIEHTKEYILDKPRFRIGRSEDNDIVIPVSVISRWHADLSASGDTFFIRDLKSTNGLIYNGEHLDELLLKNEDILRIGDALGNIVTLSYLDYGKPIPSLETVFDISSELEVITIGRTPDNVVVLNFPQVSAHHAVITKGQNLAKIQDLGSTNGTFINDKKVTRKSVEIFPGDKLQIAGYRLTYNGKNLTQFDSSQIWLDGVALSKKAGSTRILLNNISVSIKPLELVALVGGSGAGKSTLMDALNGFRPADEGQVIINGEDYYVNFATYRNQLGYVPQDDIIHRELTVERALYYLAKLRLPPDTKKAEIKVRIEEVLKDVELTSSRNVEITRLSGGQRKRASIAAELIARPVLFFLDEPTSGLDPGLDKKLMFLLRRLADAGRTVVLVTHATANINVCDKVAFLGKGGRLCYFGPPAEALKFFEVNEFADIYSKLEATENNPAEWEDKFRRSADYQTYIAKPQSRLNLKPNTTAIPTIAKQKPFRQFSLLALRYIELLFRDRVNLLVLLLQAPIIGLILAMVGGQNIWNIGSSPADGQRILFMLSIAGVWLGTNNSAREITKENAIYLRERMVNLGVVPYILSKVIVLAILSLVQTLMLVGIVLLIVGVPPHGVFFSAFFELCLGVFLTTLGGVGMGLFISTIASNTDKAISIVPVILIPQIILAGVIFDLNGPSKALSYATVSRWSLEALGTSADLNQLYFSQPTMGISVPCESDKGYDPRNYSTNPCEINSRGEHGTREGQLLLRLVMLGTLFVVFLGLAIFFQKRKDRRWQRR</sequence>
<feature type="domain" description="FHA" evidence="9">
    <location>
        <begin position="246"/>
        <end position="295"/>
    </location>
</feature>
<dbReference type="InterPro" id="IPR027417">
    <property type="entry name" value="P-loop_NTPase"/>
</dbReference>
<dbReference type="InterPro" id="IPR003439">
    <property type="entry name" value="ABC_transporter-like_ATP-bd"/>
</dbReference>
<accession>A0A8T7M5G7</accession>
<evidence type="ECO:0000256" key="6">
    <source>
        <dbReference type="ARBA" id="ARBA00022989"/>
    </source>
</evidence>
<dbReference type="InterPro" id="IPR003593">
    <property type="entry name" value="AAA+_ATPase"/>
</dbReference>
<dbReference type="Gene3D" id="2.60.200.20">
    <property type="match status" value="3"/>
</dbReference>
<name>A0A8T7M5G7_9CHLR</name>
<keyword evidence="4" id="KW-0547">Nucleotide-binding</keyword>
<dbReference type="SUPFAM" id="SSF52540">
    <property type="entry name" value="P-loop containing nucleoside triphosphate hydrolases"/>
    <property type="match status" value="1"/>
</dbReference>
<dbReference type="PROSITE" id="PS50006">
    <property type="entry name" value="FHA_DOMAIN"/>
    <property type="match status" value="2"/>
</dbReference>
<keyword evidence="6 8" id="KW-1133">Transmembrane helix</keyword>
<dbReference type="PROSITE" id="PS50893">
    <property type="entry name" value="ABC_TRANSPORTER_2"/>
    <property type="match status" value="1"/>
</dbReference>
<dbReference type="GO" id="GO:0016887">
    <property type="term" value="F:ATP hydrolysis activity"/>
    <property type="evidence" value="ECO:0007669"/>
    <property type="project" value="InterPro"/>
</dbReference>
<dbReference type="RefSeq" id="WP_341471079.1">
    <property type="nucleotide sequence ID" value="NZ_CP128400.1"/>
</dbReference>
<keyword evidence="7 8" id="KW-0472">Membrane</keyword>
<dbReference type="Pfam" id="PF01061">
    <property type="entry name" value="ABC2_membrane"/>
    <property type="match status" value="1"/>
</dbReference>
<dbReference type="SMART" id="SM00240">
    <property type="entry name" value="FHA"/>
    <property type="match status" value="2"/>
</dbReference>
<dbReference type="CDD" id="cd00060">
    <property type="entry name" value="FHA"/>
    <property type="match status" value="3"/>
</dbReference>
<evidence type="ECO:0000313" key="12">
    <source>
        <dbReference type="EMBL" id="WJW69194.1"/>
    </source>
</evidence>
<evidence type="ECO:0000256" key="7">
    <source>
        <dbReference type="ARBA" id="ARBA00023136"/>
    </source>
</evidence>
<dbReference type="FunFam" id="3.40.50.300:FF:000474">
    <property type="entry name" value="Putative ABC transporter ATP-binding subunit"/>
    <property type="match status" value="1"/>
</dbReference>
<feature type="transmembrane region" description="Helical" evidence="8">
    <location>
        <begin position="784"/>
        <end position="803"/>
    </location>
</feature>
<evidence type="ECO:0000259" key="10">
    <source>
        <dbReference type="PROSITE" id="PS50893"/>
    </source>
</evidence>
<dbReference type="InterPro" id="IPR017871">
    <property type="entry name" value="ABC_transporter-like_CS"/>
</dbReference>
<dbReference type="AlphaFoldDB" id="A0A8T7M5G7"/>